<evidence type="ECO:0000313" key="4">
    <source>
        <dbReference type="EMBL" id="PKK89333.1"/>
    </source>
</evidence>
<gene>
    <name evidence="4" type="ORF">CVV64_14815</name>
</gene>
<organism evidence="4 5">
    <name type="scientific">Candidatus Wallbacteria bacterium HGW-Wallbacteria-1</name>
    <dbReference type="NCBI Taxonomy" id="2013854"/>
    <lineage>
        <taxon>Bacteria</taxon>
        <taxon>Candidatus Walliibacteriota</taxon>
    </lineage>
</organism>
<dbReference type="PIRSF" id="PIRSF006276">
    <property type="entry name" value="UspA"/>
    <property type="match status" value="1"/>
</dbReference>
<accession>A0A2N1PLW8</accession>
<comment type="caution">
    <text evidence="4">The sequence shown here is derived from an EMBL/GenBank/DDBJ whole genome shotgun (WGS) entry which is preliminary data.</text>
</comment>
<dbReference type="AlphaFoldDB" id="A0A2N1PLW8"/>
<protein>
    <recommendedName>
        <fullName evidence="2">Universal stress protein</fullName>
    </recommendedName>
</protein>
<dbReference type="SUPFAM" id="SSF52402">
    <property type="entry name" value="Adenine nucleotide alpha hydrolases-like"/>
    <property type="match status" value="1"/>
</dbReference>
<dbReference type="InterPro" id="IPR006016">
    <property type="entry name" value="UspA"/>
</dbReference>
<evidence type="ECO:0000259" key="3">
    <source>
        <dbReference type="Pfam" id="PF00582"/>
    </source>
</evidence>
<evidence type="ECO:0000256" key="1">
    <source>
        <dbReference type="ARBA" id="ARBA00008791"/>
    </source>
</evidence>
<dbReference type="Pfam" id="PF00582">
    <property type="entry name" value="Usp"/>
    <property type="match status" value="1"/>
</dbReference>
<dbReference type="EMBL" id="PGXC01000020">
    <property type="protein sequence ID" value="PKK89333.1"/>
    <property type="molecule type" value="Genomic_DNA"/>
</dbReference>
<name>A0A2N1PLW8_9BACT</name>
<comment type="similarity">
    <text evidence="1 2">Belongs to the universal stress protein A family.</text>
</comment>
<evidence type="ECO:0000256" key="2">
    <source>
        <dbReference type="PIRNR" id="PIRNR006276"/>
    </source>
</evidence>
<dbReference type="PRINTS" id="PR01438">
    <property type="entry name" value="UNVRSLSTRESS"/>
</dbReference>
<dbReference type="GO" id="GO:0005737">
    <property type="term" value="C:cytoplasm"/>
    <property type="evidence" value="ECO:0007669"/>
    <property type="project" value="UniProtKB-SubCell"/>
</dbReference>
<evidence type="ECO:0000313" key="5">
    <source>
        <dbReference type="Proteomes" id="UP000233256"/>
    </source>
</evidence>
<comment type="subcellular location">
    <subcellularLocation>
        <location evidence="2">Cytoplasm</location>
    </subcellularLocation>
</comment>
<reference evidence="4 5" key="1">
    <citation type="journal article" date="2017" name="ISME J.">
        <title>Potential for microbial H2 and metal transformations associated with novel bacteria and archaea in deep terrestrial subsurface sediments.</title>
        <authorList>
            <person name="Hernsdorf A.W."/>
            <person name="Amano Y."/>
            <person name="Miyakawa K."/>
            <person name="Ise K."/>
            <person name="Suzuki Y."/>
            <person name="Anantharaman K."/>
            <person name="Probst A."/>
            <person name="Burstein D."/>
            <person name="Thomas B.C."/>
            <person name="Banfield J.F."/>
        </authorList>
    </citation>
    <scope>NUCLEOTIDE SEQUENCE [LARGE SCALE GENOMIC DNA]</scope>
    <source>
        <strain evidence="4">HGW-Wallbacteria-1</strain>
    </source>
</reference>
<keyword evidence="2" id="KW-0963">Cytoplasm</keyword>
<dbReference type="InterPro" id="IPR006015">
    <property type="entry name" value="Universal_stress_UspA"/>
</dbReference>
<dbReference type="CDD" id="cd00293">
    <property type="entry name" value="USP-like"/>
    <property type="match status" value="1"/>
</dbReference>
<dbReference type="InterPro" id="IPR014729">
    <property type="entry name" value="Rossmann-like_a/b/a_fold"/>
</dbReference>
<sequence>MEFKKILVPVDFSQGARRAFEYAANLCLDYGASITVINVVEEEQGGFSFSDPLGIADKWVHQAAKKANSDMDELLGTLGRELEVDRVVVVGDPSKVLLKKAIEENYDLIVLGAHGRSGAKMAWLGGIAYNIVRKAPCPVLAV</sequence>
<proteinExistence type="inferred from homology"/>
<dbReference type="PANTHER" id="PTHR46268">
    <property type="entry name" value="STRESS RESPONSE PROTEIN NHAX"/>
    <property type="match status" value="1"/>
</dbReference>
<feature type="domain" description="UspA" evidence="3">
    <location>
        <begin position="3"/>
        <end position="142"/>
    </location>
</feature>
<dbReference type="Proteomes" id="UP000233256">
    <property type="component" value="Unassembled WGS sequence"/>
</dbReference>
<dbReference type="PANTHER" id="PTHR46268:SF6">
    <property type="entry name" value="UNIVERSAL STRESS PROTEIN UP12"/>
    <property type="match status" value="1"/>
</dbReference>
<dbReference type="Gene3D" id="3.40.50.620">
    <property type="entry name" value="HUPs"/>
    <property type="match status" value="1"/>
</dbReference>